<keyword evidence="1" id="KW-1133">Transmembrane helix</keyword>
<proteinExistence type="predicted"/>
<dbReference type="Proteomes" id="UP000554482">
    <property type="component" value="Unassembled WGS sequence"/>
</dbReference>
<gene>
    <name evidence="2" type="ORF">FRX31_006044</name>
</gene>
<dbReference type="EMBL" id="JABWDY010005519">
    <property type="protein sequence ID" value="KAF5204369.1"/>
    <property type="molecule type" value="Genomic_DNA"/>
</dbReference>
<reference evidence="2 3" key="1">
    <citation type="submission" date="2020-06" db="EMBL/GenBank/DDBJ databases">
        <title>Transcriptomic and genomic resources for Thalictrum thalictroides and T. hernandezii: Facilitating candidate gene discovery in an emerging model plant lineage.</title>
        <authorList>
            <person name="Arias T."/>
            <person name="Riano-Pachon D.M."/>
            <person name="Di Stilio V.S."/>
        </authorList>
    </citation>
    <scope>NUCLEOTIDE SEQUENCE [LARGE SCALE GENOMIC DNA]</scope>
    <source>
        <strain evidence="3">cv. WT478/WT964</strain>
        <tissue evidence="2">Leaves</tissue>
    </source>
</reference>
<feature type="transmembrane region" description="Helical" evidence="1">
    <location>
        <begin position="90"/>
        <end position="112"/>
    </location>
</feature>
<evidence type="ECO:0000313" key="3">
    <source>
        <dbReference type="Proteomes" id="UP000554482"/>
    </source>
</evidence>
<organism evidence="2 3">
    <name type="scientific">Thalictrum thalictroides</name>
    <name type="common">Rue-anemone</name>
    <name type="synonym">Anemone thalictroides</name>
    <dbReference type="NCBI Taxonomy" id="46969"/>
    <lineage>
        <taxon>Eukaryota</taxon>
        <taxon>Viridiplantae</taxon>
        <taxon>Streptophyta</taxon>
        <taxon>Embryophyta</taxon>
        <taxon>Tracheophyta</taxon>
        <taxon>Spermatophyta</taxon>
        <taxon>Magnoliopsida</taxon>
        <taxon>Ranunculales</taxon>
        <taxon>Ranunculaceae</taxon>
        <taxon>Thalictroideae</taxon>
        <taxon>Thalictrum</taxon>
    </lineage>
</organism>
<name>A0A7J6X3L1_THATH</name>
<dbReference type="AlphaFoldDB" id="A0A7J6X3L1"/>
<evidence type="ECO:0000313" key="2">
    <source>
        <dbReference type="EMBL" id="KAF5204369.1"/>
    </source>
</evidence>
<sequence length="211" mass="23233">MVDSSCNKEALNEEVTIQLEGKAVIGNEVVILETKDEDKKQSWASVLRRKAVSHETLEFIEPMLVEGKPVVHVTSDELGQWSWTKRKPSLFQWSITGSLLGAHIVMSLVILIKKCPSKQKKTEKGATVWLQRGVVTNLEVSKEHKEGESNVHQMNATTGDMKEVVDVEREGSSQDGNVVIARHDGPKYIELVEEGTSSGGVEGASQIPSDD</sequence>
<keyword evidence="1" id="KW-0812">Transmembrane</keyword>
<comment type="caution">
    <text evidence="2">The sequence shown here is derived from an EMBL/GenBank/DDBJ whole genome shotgun (WGS) entry which is preliminary data.</text>
</comment>
<protein>
    <submittedName>
        <fullName evidence="2">Uncharacterized protein</fullName>
    </submittedName>
</protein>
<evidence type="ECO:0000256" key="1">
    <source>
        <dbReference type="SAM" id="Phobius"/>
    </source>
</evidence>
<keyword evidence="1" id="KW-0472">Membrane</keyword>
<accession>A0A7J6X3L1</accession>
<keyword evidence="3" id="KW-1185">Reference proteome</keyword>